<organism evidence="7 8">
    <name type="scientific">Agrococcus casei LMG 22410</name>
    <dbReference type="NCBI Taxonomy" id="1255656"/>
    <lineage>
        <taxon>Bacteria</taxon>
        <taxon>Bacillati</taxon>
        <taxon>Actinomycetota</taxon>
        <taxon>Actinomycetes</taxon>
        <taxon>Micrococcales</taxon>
        <taxon>Microbacteriaceae</taxon>
        <taxon>Agrococcus</taxon>
    </lineage>
</organism>
<protein>
    <submittedName>
        <fullName evidence="7">Transcriptional regulator, LysR family, putative</fullName>
    </submittedName>
</protein>
<dbReference type="SUPFAM" id="SSF53850">
    <property type="entry name" value="Periplasmic binding protein-like II"/>
    <property type="match status" value="1"/>
</dbReference>
<dbReference type="PANTHER" id="PTHR30346:SF0">
    <property type="entry name" value="HCA OPERON TRANSCRIPTIONAL ACTIVATOR HCAR"/>
    <property type="match status" value="1"/>
</dbReference>
<dbReference type="GeneID" id="303172212"/>
<dbReference type="CDD" id="cd05466">
    <property type="entry name" value="PBP2_LTTR_substrate"/>
    <property type="match status" value="1"/>
</dbReference>
<comment type="similarity">
    <text evidence="1">Belongs to the LysR transcriptional regulatory family.</text>
</comment>
<evidence type="ECO:0000259" key="6">
    <source>
        <dbReference type="Pfam" id="PF03466"/>
    </source>
</evidence>
<dbReference type="Pfam" id="PF03466">
    <property type="entry name" value="LysR_substrate"/>
    <property type="match status" value="1"/>
</dbReference>
<keyword evidence="8" id="KW-1185">Reference proteome</keyword>
<keyword evidence="3" id="KW-0238">DNA-binding</keyword>
<evidence type="ECO:0000256" key="4">
    <source>
        <dbReference type="ARBA" id="ARBA00023163"/>
    </source>
</evidence>
<gene>
    <name evidence="7" type="ORF">CZ674_03200</name>
</gene>
<keyword evidence="4" id="KW-0804">Transcription</keyword>
<evidence type="ECO:0000256" key="5">
    <source>
        <dbReference type="SAM" id="MobiDB-lite"/>
    </source>
</evidence>
<dbReference type="InterPro" id="IPR005119">
    <property type="entry name" value="LysR_subst-bd"/>
</dbReference>
<sequence length="216" mass="24119">MTDDDLRLRYVEGINPSRWLDVWDARHPERSIEHERVGQPRQLRAVLAGESDLAIVRAAEADERLHRIVMFTESTAAIAEHDHPIGAFAELTMADLENETLLDVTGLSHKDAAITAKTGAGIALMPMSVARLYGGKGSTVRVVTDAPGHPVELVWLRERDDDDTQDFAGIVRGRKATSSRAAQPEEEKPKPKPKPKPAHRIPPRARPRRMQKRRGR</sequence>
<dbReference type="GO" id="GO:0032993">
    <property type="term" value="C:protein-DNA complex"/>
    <property type="evidence" value="ECO:0007669"/>
    <property type="project" value="TreeGrafter"/>
</dbReference>
<dbReference type="GO" id="GO:0003700">
    <property type="term" value="F:DNA-binding transcription factor activity"/>
    <property type="evidence" value="ECO:0007669"/>
    <property type="project" value="TreeGrafter"/>
</dbReference>
<evidence type="ECO:0000256" key="1">
    <source>
        <dbReference type="ARBA" id="ARBA00009437"/>
    </source>
</evidence>
<dbReference type="OrthoDB" id="3388207at2"/>
<feature type="compositionally biased region" description="Basic residues" evidence="5">
    <location>
        <begin position="191"/>
        <end position="216"/>
    </location>
</feature>
<reference evidence="7 8" key="1">
    <citation type="submission" date="2017-02" db="EMBL/GenBank/DDBJ databases">
        <authorList>
            <person name="Peterson S.W."/>
        </authorList>
    </citation>
    <scope>NUCLEOTIDE SEQUENCE [LARGE SCALE GENOMIC DNA]</scope>
    <source>
        <strain evidence="7 8">LMG 22410</strain>
    </source>
</reference>
<name>A0A1R4F996_9MICO</name>
<feature type="domain" description="LysR substrate-binding" evidence="6">
    <location>
        <begin position="18"/>
        <end position="103"/>
    </location>
</feature>
<dbReference type="AlphaFoldDB" id="A0A1R4F996"/>
<feature type="region of interest" description="Disordered" evidence="5">
    <location>
        <begin position="171"/>
        <end position="216"/>
    </location>
</feature>
<dbReference type="Proteomes" id="UP000195787">
    <property type="component" value="Unassembled WGS sequence"/>
</dbReference>
<evidence type="ECO:0000313" key="8">
    <source>
        <dbReference type="Proteomes" id="UP000195787"/>
    </source>
</evidence>
<evidence type="ECO:0000313" key="7">
    <source>
        <dbReference type="EMBL" id="SJM52437.1"/>
    </source>
</evidence>
<evidence type="ECO:0000256" key="3">
    <source>
        <dbReference type="ARBA" id="ARBA00023125"/>
    </source>
</evidence>
<keyword evidence="2" id="KW-0805">Transcription regulation</keyword>
<dbReference type="Gene3D" id="3.40.190.290">
    <property type="match status" value="1"/>
</dbReference>
<dbReference type="EMBL" id="FUHU01000020">
    <property type="protein sequence ID" value="SJM52437.1"/>
    <property type="molecule type" value="Genomic_DNA"/>
</dbReference>
<proteinExistence type="inferred from homology"/>
<dbReference type="RefSeq" id="WP_086991098.1">
    <property type="nucleotide sequence ID" value="NZ_FUHU01000020.1"/>
</dbReference>
<dbReference type="PANTHER" id="PTHR30346">
    <property type="entry name" value="TRANSCRIPTIONAL DUAL REGULATOR HCAR-RELATED"/>
    <property type="match status" value="1"/>
</dbReference>
<dbReference type="GO" id="GO:0003677">
    <property type="term" value="F:DNA binding"/>
    <property type="evidence" value="ECO:0007669"/>
    <property type="project" value="UniProtKB-KW"/>
</dbReference>
<evidence type="ECO:0000256" key="2">
    <source>
        <dbReference type="ARBA" id="ARBA00023015"/>
    </source>
</evidence>
<accession>A0A1R4F996</accession>